<evidence type="ECO:0000313" key="3">
    <source>
        <dbReference type="Proteomes" id="UP001159363"/>
    </source>
</evidence>
<reference evidence="2 3" key="1">
    <citation type="submission" date="2023-02" db="EMBL/GenBank/DDBJ databases">
        <title>LHISI_Scaffold_Assembly.</title>
        <authorList>
            <person name="Stuart O.P."/>
            <person name="Cleave R."/>
            <person name="Magrath M.J.L."/>
            <person name="Mikheyev A.S."/>
        </authorList>
    </citation>
    <scope>NUCLEOTIDE SEQUENCE [LARGE SCALE GENOMIC DNA]</scope>
    <source>
        <strain evidence="2">Daus_M_001</strain>
        <tissue evidence="2">Leg muscle</tissue>
    </source>
</reference>
<feature type="domain" description="DDE-1" evidence="1">
    <location>
        <begin position="110"/>
        <end position="192"/>
    </location>
</feature>
<proteinExistence type="predicted"/>
<dbReference type="Proteomes" id="UP001159363">
    <property type="component" value="Chromosome X"/>
</dbReference>
<organism evidence="2 3">
    <name type="scientific">Dryococelus australis</name>
    <dbReference type="NCBI Taxonomy" id="614101"/>
    <lineage>
        <taxon>Eukaryota</taxon>
        <taxon>Metazoa</taxon>
        <taxon>Ecdysozoa</taxon>
        <taxon>Arthropoda</taxon>
        <taxon>Hexapoda</taxon>
        <taxon>Insecta</taxon>
        <taxon>Pterygota</taxon>
        <taxon>Neoptera</taxon>
        <taxon>Polyneoptera</taxon>
        <taxon>Phasmatodea</taxon>
        <taxon>Verophasmatodea</taxon>
        <taxon>Anareolatae</taxon>
        <taxon>Phasmatidae</taxon>
        <taxon>Eurycanthinae</taxon>
        <taxon>Dryococelus</taxon>
    </lineage>
</organism>
<keyword evidence="3" id="KW-1185">Reference proteome</keyword>
<evidence type="ECO:0000313" key="2">
    <source>
        <dbReference type="EMBL" id="KAJ8885599.1"/>
    </source>
</evidence>
<dbReference type="Pfam" id="PF03184">
    <property type="entry name" value="DDE_1"/>
    <property type="match status" value="1"/>
</dbReference>
<comment type="caution">
    <text evidence="2">The sequence shown here is derived from an EMBL/GenBank/DDBJ whole genome shotgun (WGS) entry which is preliminary data.</text>
</comment>
<protein>
    <recommendedName>
        <fullName evidence="1">DDE-1 domain-containing protein</fullName>
    </recommendedName>
</protein>
<dbReference type="InterPro" id="IPR004875">
    <property type="entry name" value="DDE_SF_endonuclease_dom"/>
</dbReference>
<dbReference type="EMBL" id="JARBHB010000004">
    <property type="protein sequence ID" value="KAJ8885599.1"/>
    <property type="molecule type" value="Genomic_DNA"/>
</dbReference>
<sequence>MVMIAIAVAAELHVPRAELKASIRCCRRMMRRFGLTLQRTTVCQKLPGNFDKKLTYFQRYIIKLRKEHVYLLSEPGNADQTAVYFDMSGSTTVDNVRAKSVRTLSTGSEKRRVTVMLTVLADRRKLPPYIILKRKTKARGKPPNVVLTVQEKGWIDSSLVLHWIKSGWCRRPGALLVQRGMLALDSFRGHVTQR</sequence>
<gene>
    <name evidence="2" type="ORF">PR048_011797</name>
</gene>
<name>A0ABQ9HMJ5_9NEOP</name>
<evidence type="ECO:0000259" key="1">
    <source>
        <dbReference type="Pfam" id="PF03184"/>
    </source>
</evidence>
<accession>A0ABQ9HMJ5</accession>